<dbReference type="InterPro" id="IPR050916">
    <property type="entry name" value="SCAN-C2H2_zinc_finger"/>
</dbReference>
<dbReference type="InterPro" id="IPR038269">
    <property type="entry name" value="SCAN_sf"/>
</dbReference>
<evidence type="ECO:0000313" key="4">
    <source>
        <dbReference type="Proteomes" id="UP000007648"/>
    </source>
</evidence>
<protein>
    <recommendedName>
        <fullName evidence="2">SCAN box domain-containing protein</fullName>
    </recommendedName>
</protein>
<dbReference type="eggNOG" id="KOG1721">
    <property type="taxonomic scope" value="Eukaryota"/>
</dbReference>
<name>G3VQ12_SARHA</name>
<dbReference type="AlphaFoldDB" id="G3VQ12"/>
<keyword evidence="4" id="KW-1185">Reference proteome</keyword>
<dbReference type="Pfam" id="PF02023">
    <property type="entry name" value="SCAN"/>
    <property type="match status" value="1"/>
</dbReference>
<evidence type="ECO:0000259" key="2">
    <source>
        <dbReference type="PROSITE" id="PS50804"/>
    </source>
</evidence>
<dbReference type="PANTHER" id="PTHR45935">
    <property type="entry name" value="PROTEIN ZBED8-RELATED"/>
    <property type="match status" value="1"/>
</dbReference>
<organism evidence="3 4">
    <name type="scientific">Sarcophilus harrisii</name>
    <name type="common">Tasmanian devil</name>
    <name type="synonym">Sarcophilus laniarius</name>
    <dbReference type="NCBI Taxonomy" id="9305"/>
    <lineage>
        <taxon>Eukaryota</taxon>
        <taxon>Metazoa</taxon>
        <taxon>Chordata</taxon>
        <taxon>Craniata</taxon>
        <taxon>Vertebrata</taxon>
        <taxon>Euteleostomi</taxon>
        <taxon>Mammalia</taxon>
        <taxon>Metatheria</taxon>
        <taxon>Dasyuromorphia</taxon>
        <taxon>Dasyuridae</taxon>
        <taxon>Sarcophilus</taxon>
    </lineage>
</organism>
<sequence length="157" mass="18654">MHGESLPYKSLNKVMATLLSPQLLTPCEQDWVLRIDVPWRQDIILGRDKSDLEAAQENFRWYQYPKVAGPQEPLIQFPELFFQWLKPKIHTKEQILELLVLEQFLTNLPGDIKIWEKSQHPTNSKEEPLIFRTLVFWRKKKEEKMAPELLTLRSQVC</sequence>
<dbReference type="HOGENOM" id="CLU_002678_53_5_1"/>
<dbReference type="SMART" id="SM00431">
    <property type="entry name" value="SCAN"/>
    <property type="match status" value="1"/>
</dbReference>
<accession>G3VQ12</accession>
<dbReference type="PROSITE" id="PS50804">
    <property type="entry name" value="SCAN_BOX"/>
    <property type="match status" value="1"/>
</dbReference>
<reference evidence="3 4" key="1">
    <citation type="journal article" date="2011" name="Proc. Natl. Acad. Sci. U.S.A.">
        <title>Genetic diversity and population structure of the endangered marsupial Sarcophilus harrisii (Tasmanian devil).</title>
        <authorList>
            <person name="Miller W."/>
            <person name="Hayes V.M."/>
            <person name="Ratan A."/>
            <person name="Petersen D.C."/>
            <person name="Wittekindt N.E."/>
            <person name="Miller J."/>
            <person name="Walenz B."/>
            <person name="Knight J."/>
            <person name="Qi J."/>
            <person name="Zhao F."/>
            <person name="Wang Q."/>
            <person name="Bedoya-Reina O.C."/>
            <person name="Katiyar N."/>
            <person name="Tomsho L.P."/>
            <person name="Kasson L.M."/>
            <person name="Hardie R.A."/>
            <person name="Woodbridge P."/>
            <person name="Tindall E.A."/>
            <person name="Bertelsen M.F."/>
            <person name="Dixon D."/>
            <person name="Pyecroft S."/>
            <person name="Helgen K.M."/>
            <person name="Lesk A.M."/>
            <person name="Pringle T.H."/>
            <person name="Patterson N."/>
            <person name="Zhang Y."/>
            <person name="Kreiss A."/>
            <person name="Woods G.M."/>
            <person name="Jones M.E."/>
            <person name="Schuster S.C."/>
        </authorList>
    </citation>
    <scope>NUCLEOTIDE SEQUENCE [LARGE SCALE GENOMIC DNA]</scope>
</reference>
<dbReference type="SUPFAM" id="SSF47353">
    <property type="entry name" value="Retrovirus capsid dimerization domain-like"/>
    <property type="match status" value="1"/>
</dbReference>
<dbReference type="Ensembl" id="ENSSHAT00000005319.2">
    <property type="protein sequence ID" value="ENSSHAP00000005267.2"/>
    <property type="gene ID" value="ENSSHAG00000004606.2"/>
</dbReference>
<evidence type="ECO:0000256" key="1">
    <source>
        <dbReference type="ARBA" id="ARBA00023242"/>
    </source>
</evidence>
<keyword evidence="1" id="KW-0539">Nucleus</keyword>
<feature type="domain" description="SCAN box" evidence="2">
    <location>
        <begin position="56"/>
        <end position="126"/>
    </location>
</feature>
<reference evidence="3" key="3">
    <citation type="submission" date="2025-09" db="UniProtKB">
        <authorList>
            <consortium name="Ensembl"/>
        </authorList>
    </citation>
    <scope>IDENTIFICATION</scope>
</reference>
<dbReference type="InterPro" id="IPR003309">
    <property type="entry name" value="SCAN_dom"/>
</dbReference>
<dbReference type="GeneTree" id="ENSGT00940000163217"/>
<proteinExistence type="predicted"/>
<dbReference type="PANTHER" id="PTHR45935:SF29">
    <property type="entry name" value="SCAN BOX DOMAIN-CONTAINING PROTEIN"/>
    <property type="match status" value="1"/>
</dbReference>
<dbReference type="InParanoid" id="G3VQ12"/>
<reference evidence="3" key="2">
    <citation type="submission" date="2025-08" db="UniProtKB">
        <authorList>
            <consortium name="Ensembl"/>
        </authorList>
    </citation>
    <scope>IDENTIFICATION</scope>
</reference>
<evidence type="ECO:0000313" key="3">
    <source>
        <dbReference type="Ensembl" id="ENSSHAP00000005267.2"/>
    </source>
</evidence>
<dbReference type="Gene3D" id="1.10.4020.10">
    <property type="entry name" value="DNA breaking-rejoining enzymes"/>
    <property type="match status" value="1"/>
</dbReference>
<dbReference type="Proteomes" id="UP000007648">
    <property type="component" value="Unassembled WGS sequence"/>
</dbReference>